<dbReference type="AlphaFoldDB" id="A0AAD6VYJ6"/>
<reference evidence="1" key="1">
    <citation type="journal article" date="2023" name="Mol. Ecol. Resour.">
        <title>Chromosome-level genome assembly of a triploid poplar Populus alba 'Berolinensis'.</title>
        <authorList>
            <person name="Chen S."/>
            <person name="Yu Y."/>
            <person name="Wang X."/>
            <person name="Wang S."/>
            <person name="Zhang T."/>
            <person name="Zhou Y."/>
            <person name="He R."/>
            <person name="Meng N."/>
            <person name="Wang Y."/>
            <person name="Liu W."/>
            <person name="Liu Z."/>
            <person name="Liu J."/>
            <person name="Guo Q."/>
            <person name="Huang H."/>
            <person name="Sederoff R.R."/>
            <person name="Wang G."/>
            <person name="Qu G."/>
            <person name="Chen S."/>
        </authorList>
    </citation>
    <scope>NUCLEOTIDE SEQUENCE</scope>
    <source>
        <strain evidence="1">SC-2020</strain>
    </source>
</reference>
<name>A0AAD6VYJ6_9ROSI</name>
<dbReference type="EMBL" id="JAQIZT010000006">
    <property type="protein sequence ID" value="KAJ6992580.1"/>
    <property type="molecule type" value="Genomic_DNA"/>
</dbReference>
<gene>
    <name evidence="1" type="ORF">NC653_015850</name>
</gene>
<proteinExistence type="predicted"/>
<accession>A0AAD6VYJ6</accession>
<sequence>MSGYDSGRQVSERFQWAPNQTGLNCLPLRVLPVCILT</sequence>
<protein>
    <submittedName>
        <fullName evidence="1">Uncharacterized protein</fullName>
    </submittedName>
</protein>
<evidence type="ECO:0000313" key="1">
    <source>
        <dbReference type="EMBL" id="KAJ6992580.1"/>
    </source>
</evidence>
<dbReference type="Proteomes" id="UP001164929">
    <property type="component" value="Chromosome 6"/>
</dbReference>
<keyword evidence="2" id="KW-1185">Reference proteome</keyword>
<organism evidence="1 2">
    <name type="scientific">Populus alba x Populus x berolinensis</name>
    <dbReference type="NCBI Taxonomy" id="444605"/>
    <lineage>
        <taxon>Eukaryota</taxon>
        <taxon>Viridiplantae</taxon>
        <taxon>Streptophyta</taxon>
        <taxon>Embryophyta</taxon>
        <taxon>Tracheophyta</taxon>
        <taxon>Spermatophyta</taxon>
        <taxon>Magnoliopsida</taxon>
        <taxon>eudicotyledons</taxon>
        <taxon>Gunneridae</taxon>
        <taxon>Pentapetalae</taxon>
        <taxon>rosids</taxon>
        <taxon>fabids</taxon>
        <taxon>Malpighiales</taxon>
        <taxon>Salicaceae</taxon>
        <taxon>Saliceae</taxon>
        <taxon>Populus</taxon>
    </lineage>
</organism>
<evidence type="ECO:0000313" key="2">
    <source>
        <dbReference type="Proteomes" id="UP001164929"/>
    </source>
</evidence>
<comment type="caution">
    <text evidence="1">The sequence shown here is derived from an EMBL/GenBank/DDBJ whole genome shotgun (WGS) entry which is preliminary data.</text>
</comment>